<dbReference type="SUPFAM" id="SSF57903">
    <property type="entry name" value="FYVE/PHD zinc finger"/>
    <property type="match status" value="1"/>
</dbReference>
<dbReference type="Pfam" id="PF01363">
    <property type="entry name" value="FYVE"/>
    <property type="match status" value="1"/>
</dbReference>
<dbReference type="GO" id="GO:0006396">
    <property type="term" value="P:RNA processing"/>
    <property type="evidence" value="ECO:0007669"/>
    <property type="project" value="TreeGrafter"/>
</dbReference>
<dbReference type="Proteomes" id="UP000285624">
    <property type="component" value="Unassembled WGS sequence"/>
</dbReference>
<evidence type="ECO:0000256" key="3">
    <source>
        <dbReference type="ARBA" id="ARBA00022771"/>
    </source>
</evidence>
<dbReference type="Pfam" id="PF12796">
    <property type="entry name" value="Ank_2"/>
    <property type="match status" value="1"/>
</dbReference>
<protein>
    <recommendedName>
        <fullName evidence="9">FYVE-type domain-containing protein</fullName>
    </recommendedName>
</protein>
<dbReference type="Gene3D" id="3.30.40.10">
    <property type="entry name" value="Zinc/RING finger domain, C3HC4 (zinc finger)"/>
    <property type="match status" value="1"/>
</dbReference>
<organism evidence="12 13">
    <name type="scientific">Phytophthora kernoviae</name>
    <dbReference type="NCBI Taxonomy" id="325452"/>
    <lineage>
        <taxon>Eukaryota</taxon>
        <taxon>Sar</taxon>
        <taxon>Stramenopiles</taxon>
        <taxon>Oomycota</taxon>
        <taxon>Peronosporomycetes</taxon>
        <taxon>Peronosporales</taxon>
        <taxon>Peronosporaceae</taxon>
        <taxon>Phytophthora</taxon>
    </lineage>
</organism>
<evidence type="ECO:0000256" key="5">
    <source>
        <dbReference type="ARBA" id="ARBA00023043"/>
    </source>
</evidence>
<proteinExistence type="predicted"/>
<sequence>MWFCWLAPIEKDSSLSSMPATEVDIDDLRAGDYSKDHNYADTAPVGSSNSLSTSSASYDAKAAASYYSMGADDDNQDDMDDGRDTFNQPPVSAPTGGDIDYRRVQQASSFDVEQMINMRESTFRDSLMPGNNYGYGEPAGSNHGSGSNSGGRPTEMGNALMRMDEGYRRAYINNPRHSSSVTPDGLTPLLQAARAGDIVLVNALVIQAGTDILRRDPMFGQTALHFAIRGGHLGVVQALLMPQLRGSIVNVADNRRNTALHLAAAKSRRMTKLLLECGADVNFLNMRNQTPLGVHILTVTRDDPTMTEILLQHRANANAPVDKSTILHVALDKGLLQVATRLVRHGARLDLKDESGKTVFDKVDRAQLKMLLAKVTHPPVWVPDSDRQECMECNKKIGSLGTRRHHCRMCGRVLCSACSACHVRAKKLPFPVLRRGKKNKAEKGSANTRVCKMCYDVCMEGDSMSGNNNASYHHRAQSETE</sequence>
<keyword evidence="2" id="KW-0677">Repeat</keyword>
<dbReference type="EMBL" id="JPWU03000669">
    <property type="protein sequence ID" value="KAG2508776.1"/>
    <property type="molecule type" value="Genomic_DNA"/>
</dbReference>
<dbReference type="PANTHER" id="PTHR24141:SF1">
    <property type="entry name" value="2-5A-DEPENDENT RIBONUCLEASE"/>
    <property type="match status" value="1"/>
</dbReference>
<dbReference type="InterPro" id="IPR036770">
    <property type="entry name" value="Ankyrin_rpt-contain_sf"/>
</dbReference>
<feature type="compositionally biased region" description="Acidic residues" evidence="8">
    <location>
        <begin position="71"/>
        <end position="81"/>
    </location>
</feature>
<dbReference type="InterPro" id="IPR000306">
    <property type="entry name" value="Znf_FYVE"/>
</dbReference>
<evidence type="ECO:0000256" key="8">
    <source>
        <dbReference type="SAM" id="MobiDB-lite"/>
    </source>
</evidence>
<dbReference type="PANTHER" id="PTHR24141">
    <property type="entry name" value="2-5A-DEPENDENT RIBONUCLEASE"/>
    <property type="match status" value="1"/>
</dbReference>
<dbReference type="InterPro" id="IPR002110">
    <property type="entry name" value="Ankyrin_rpt"/>
</dbReference>
<feature type="repeat" description="ANK" evidence="6">
    <location>
        <begin position="322"/>
        <end position="354"/>
    </location>
</feature>
<reference evidence="13 14" key="2">
    <citation type="submission" date="2018-07" db="EMBL/GenBank/DDBJ databases">
        <title>Genome sequencing of oomycete isolates from Chile give support for New Zealand origin for Phytophthora kernoviae and make available the first Nothophytophthora sp. genome.</title>
        <authorList>
            <person name="Studholme D.J."/>
            <person name="Sanfuentes E."/>
            <person name="Panda P."/>
            <person name="Hill R."/>
            <person name="Sambles C."/>
            <person name="Grant M."/>
            <person name="Williams N.M."/>
            <person name="Mcdougal R.L."/>
        </authorList>
    </citation>
    <scope>NUCLEOTIDE SEQUENCE [LARGE SCALE GENOMIC DNA]</scope>
    <source>
        <strain evidence="11">Chile2</strain>
        <strain evidence="12">Chile4</strain>
    </source>
</reference>
<keyword evidence="5 6" id="KW-0040">ANK repeat</keyword>
<dbReference type="SMART" id="SM00248">
    <property type="entry name" value="ANK"/>
    <property type="match status" value="5"/>
</dbReference>
<dbReference type="PRINTS" id="PR01415">
    <property type="entry name" value="ANKYRIN"/>
</dbReference>
<keyword evidence="13" id="KW-1185">Reference proteome</keyword>
<evidence type="ECO:0000256" key="4">
    <source>
        <dbReference type="ARBA" id="ARBA00022833"/>
    </source>
</evidence>
<dbReference type="GO" id="GO:0003723">
    <property type="term" value="F:RNA binding"/>
    <property type="evidence" value="ECO:0007669"/>
    <property type="project" value="TreeGrafter"/>
</dbReference>
<feature type="repeat" description="ANK" evidence="6">
    <location>
        <begin position="219"/>
        <end position="240"/>
    </location>
</feature>
<reference evidence="10" key="1">
    <citation type="journal article" date="2015" name="Genom Data">
        <title>Genome sequences of six Phytophthora species associated with forests in New Zealand.</title>
        <authorList>
            <person name="Studholme D.J."/>
            <person name="McDougal R.L."/>
            <person name="Sambles C."/>
            <person name="Hansen E."/>
            <person name="Hardy G."/>
            <person name="Grant M."/>
            <person name="Ganley R.J."/>
            <person name="Williams N.M."/>
        </authorList>
    </citation>
    <scope>NUCLEOTIDE SEQUENCE</scope>
    <source>
        <strain evidence="10">NZFS 3630</strain>
    </source>
</reference>
<keyword evidence="1" id="KW-0479">Metal-binding</keyword>
<keyword evidence="3 7" id="KW-0863">Zinc-finger</keyword>
<feature type="region of interest" description="Disordered" evidence="8">
    <location>
        <begin position="69"/>
        <end position="98"/>
    </location>
</feature>
<dbReference type="AlphaFoldDB" id="A0A3R7KPG1"/>
<dbReference type="Proteomes" id="UP000792063">
    <property type="component" value="Unassembled WGS sequence"/>
</dbReference>
<evidence type="ECO:0000256" key="2">
    <source>
        <dbReference type="ARBA" id="ARBA00022737"/>
    </source>
</evidence>
<evidence type="ECO:0000313" key="12">
    <source>
        <dbReference type="EMBL" id="RLN73842.1"/>
    </source>
</evidence>
<feature type="domain" description="FYVE-type" evidence="9">
    <location>
        <begin position="384"/>
        <end position="456"/>
    </location>
</feature>
<dbReference type="EMBL" id="MAYM02002352">
    <property type="protein sequence ID" value="RLM96107.1"/>
    <property type="molecule type" value="Genomic_DNA"/>
</dbReference>
<keyword evidence="4" id="KW-0862">Zinc</keyword>
<evidence type="ECO:0000256" key="1">
    <source>
        <dbReference type="ARBA" id="ARBA00022723"/>
    </source>
</evidence>
<dbReference type="GO" id="GO:0004540">
    <property type="term" value="F:RNA nuclease activity"/>
    <property type="evidence" value="ECO:0007669"/>
    <property type="project" value="TreeGrafter"/>
</dbReference>
<dbReference type="PROSITE" id="PS50088">
    <property type="entry name" value="ANK_REPEAT"/>
    <property type="match status" value="3"/>
</dbReference>
<evidence type="ECO:0000313" key="11">
    <source>
        <dbReference type="EMBL" id="RLM96107.1"/>
    </source>
</evidence>
<comment type="caution">
    <text evidence="12">The sequence shown here is derived from an EMBL/GenBank/DDBJ whole genome shotgun (WGS) entry which is preliminary data.</text>
</comment>
<dbReference type="InterPro" id="IPR011011">
    <property type="entry name" value="Znf_FYVE_PHD"/>
</dbReference>
<name>A0A3R7KPG1_9STRA</name>
<evidence type="ECO:0000256" key="6">
    <source>
        <dbReference type="PROSITE-ProRule" id="PRU00023"/>
    </source>
</evidence>
<dbReference type="EMBL" id="MBDN02000656">
    <property type="protein sequence ID" value="RLN73842.1"/>
    <property type="molecule type" value="Genomic_DNA"/>
</dbReference>
<evidence type="ECO:0000313" key="13">
    <source>
        <dbReference type="Proteomes" id="UP000285624"/>
    </source>
</evidence>
<dbReference type="STRING" id="325452.A0A3R7KPG1"/>
<feature type="repeat" description="ANK" evidence="6">
    <location>
        <begin position="184"/>
        <end position="217"/>
    </location>
</feature>
<accession>A0A3R7KPG1</accession>
<dbReference type="InterPro" id="IPR017455">
    <property type="entry name" value="Znf_FYVE-rel"/>
</dbReference>
<evidence type="ECO:0000313" key="10">
    <source>
        <dbReference type="EMBL" id="KAG2508776.1"/>
    </source>
</evidence>
<feature type="region of interest" description="Disordered" evidence="8">
    <location>
        <begin position="131"/>
        <end position="157"/>
    </location>
</feature>
<dbReference type="Proteomes" id="UP000285883">
    <property type="component" value="Unassembled WGS sequence"/>
</dbReference>
<evidence type="ECO:0000259" key="9">
    <source>
        <dbReference type="PROSITE" id="PS50178"/>
    </source>
</evidence>
<dbReference type="PROSITE" id="PS50297">
    <property type="entry name" value="ANK_REP_REGION"/>
    <property type="match status" value="2"/>
</dbReference>
<dbReference type="SUPFAM" id="SSF48403">
    <property type="entry name" value="Ankyrin repeat"/>
    <property type="match status" value="1"/>
</dbReference>
<reference evidence="10" key="3">
    <citation type="submission" date="2020-06" db="EMBL/GenBank/DDBJ databases">
        <authorList>
            <person name="Studholme D.J."/>
        </authorList>
    </citation>
    <scope>NUCLEOTIDE SEQUENCE</scope>
    <source>
        <strain evidence="10">NZFS 3630</strain>
    </source>
</reference>
<evidence type="ECO:0000313" key="14">
    <source>
        <dbReference type="Proteomes" id="UP000285883"/>
    </source>
</evidence>
<dbReference type="SMART" id="SM00064">
    <property type="entry name" value="FYVE"/>
    <property type="match status" value="1"/>
</dbReference>
<dbReference type="PROSITE" id="PS50178">
    <property type="entry name" value="ZF_FYVE"/>
    <property type="match status" value="1"/>
</dbReference>
<gene>
    <name evidence="11" type="ORF">BBI17_009230</name>
    <name evidence="12" type="ORF">BBO99_00009214</name>
    <name evidence="10" type="ORF">JM18_009100</name>
</gene>
<evidence type="ECO:0000256" key="7">
    <source>
        <dbReference type="PROSITE-ProRule" id="PRU00091"/>
    </source>
</evidence>
<dbReference type="InterPro" id="IPR013083">
    <property type="entry name" value="Znf_RING/FYVE/PHD"/>
</dbReference>
<dbReference type="Gene3D" id="1.25.40.20">
    <property type="entry name" value="Ankyrin repeat-containing domain"/>
    <property type="match status" value="3"/>
</dbReference>
<dbReference type="GO" id="GO:0008270">
    <property type="term" value="F:zinc ion binding"/>
    <property type="evidence" value="ECO:0007669"/>
    <property type="project" value="UniProtKB-KW"/>
</dbReference>